<dbReference type="InterPro" id="IPR051088">
    <property type="entry name" value="PTS_Sugar-EIIC/EIIB"/>
</dbReference>
<dbReference type="InterPro" id="IPR004501">
    <property type="entry name" value="PTS_EIIC_3"/>
</dbReference>
<feature type="transmembrane region" description="Helical" evidence="9">
    <location>
        <begin position="142"/>
        <end position="162"/>
    </location>
</feature>
<evidence type="ECO:0000256" key="7">
    <source>
        <dbReference type="ARBA" id="ARBA00023136"/>
    </source>
</evidence>
<evidence type="ECO:0000256" key="4">
    <source>
        <dbReference type="ARBA" id="ARBA00022597"/>
    </source>
</evidence>
<evidence type="ECO:0000256" key="3">
    <source>
        <dbReference type="ARBA" id="ARBA00022475"/>
    </source>
</evidence>
<evidence type="ECO:0000256" key="6">
    <source>
        <dbReference type="ARBA" id="ARBA00022989"/>
    </source>
</evidence>
<feature type="transmembrane region" description="Helical" evidence="9">
    <location>
        <begin position="244"/>
        <end position="265"/>
    </location>
</feature>
<name>A0A252CG14_9LACT</name>
<keyword evidence="3 8" id="KW-1003">Cell membrane</keyword>
<keyword evidence="4 8" id="KW-0762">Sugar transport</keyword>
<evidence type="ECO:0000256" key="5">
    <source>
        <dbReference type="ARBA" id="ARBA00022692"/>
    </source>
</evidence>
<keyword evidence="7 8" id="KW-0472">Membrane</keyword>
<dbReference type="GO" id="GO:0008982">
    <property type="term" value="F:protein-N(PI)-phosphohistidine-sugar phosphotransferase activity"/>
    <property type="evidence" value="ECO:0007669"/>
    <property type="project" value="UniProtKB-UniRule"/>
</dbReference>
<gene>
    <name evidence="11" type="ORF">BZZ03_01920</name>
</gene>
<evidence type="ECO:0000313" key="11">
    <source>
        <dbReference type="EMBL" id="OUK05498.1"/>
    </source>
</evidence>
<dbReference type="GO" id="GO:0005886">
    <property type="term" value="C:plasma membrane"/>
    <property type="evidence" value="ECO:0007669"/>
    <property type="project" value="UniProtKB-SubCell"/>
</dbReference>
<sequence length="440" mass="47086">MNGFINEKVLPPIMKFLNTKPMVAIKNGMIYPIPFIIVGSVFLILGQLPIQAAQDYLFSIGLGTLFLQINDASFGIMALIAAFGITYSWMKEEGLEGASAGLTAVIVHILLQPNSIANVVNIADPTQTSDAWQVSGIIDRTWLGGQGMILSIIVGLLVGWIFSTLVKKNITVKLPDSVPSNVAASFTALIPAAVVISLFGALHGLFTIVLNTTFIEWVYEVIQIPLQHAVDGPGGILMMGLGPVMWWFGVHGSAIISGVMGPLLLANAADNAALLAEGRLSLENGAHIVTAAMGDQIMTMSGAGITIGLLIFTLFSAKSDQMKSIGRLGAGPGVFNINEPVLFGMPVVLNPFLAIPFIFTPTILGLLTYFAMSMGIIPPFTGMVAPWTTPPILSGLLVGGWQLAIWQAAMLFLSIVIYWPFAKKYDNILLEQEAEMKKEN</sequence>
<dbReference type="RefSeq" id="WP_086582249.1">
    <property type="nucleotide sequence ID" value="NZ_JBJFJK010000001.1"/>
</dbReference>
<dbReference type="PANTHER" id="PTHR33989:SF4">
    <property type="entry name" value="PTS SYSTEM N,N'-DIACETYLCHITOBIOSE-SPECIFIC EIIC COMPONENT"/>
    <property type="match status" value="1"/>
</dbReference>
<dbReference type="Proteomes" id="UP000194606">
    <property type="component" value="Unassembled WGS sequence"/>
</dbReference>
<reference evidence="11 12" key="1">
    <citation type="submission" date="2017-02" db="EMBL/GenBank/DDBJ databases">
        <authorList>
            <person name="Peterson S.W."/>
        </authorList>
    </citation>
    <scope>NUCLEOTIDE SEQUENCE [LARGE SCALE GENOMIC DNA]</scope>
    <source>
        <strain evidence="11">159469</strain>
    </source>
</reference>
<evidence type="ECO:0000256" key="1">
    <source>
        <dbReference type="ARBA" id="ARBA00004651"/>
    </source>
</evidence>
<dbReference type="Pfam" id="PF02378">
    <property type="entry name" value="PTS_EIIC"/>
    <property type="match status" value="1"/>
</dbReference>
<dbReference type="AlphaFoldDB" id="A0A252CG14"/>
<dbReference type="PROSITE" id="PS51105">
    <property type="entry name" value="PTS_EIIC_TYPE_3"/>
    <property type="match status" value="1"/>
</dbReference>
<comment type="function">
    <text evidence="8">The phosphoenolpyruvate-dependent sugar phosphotransferase system (PTS), a major carbohydrate active -transport system, catalyzes the phosphorylation of incoming sugar substrates concomitant with their translocation across the cell membrane.</text>
</comment>
<keyword evidence="2 8" id="KW-0813">Transport</keyword>
<evidence type="ECO:0000256" key="8">
    <source>
        <dbReference type="PIRNR" id="PIRNR006351"/>
    </source>
</evidence>
<evidence type="ECO:0000259" key="10">
    <source>
        <dbReference type="PROSITE" id="PS51105"/>
    </source>
</evidence>
<accession>A0A252CG14</accession>
<dbReference type="InterPro" id="IPR003352">
    <property type="entry name" value="PTS_EIIC"/>
</dbReference>
<dbReference type="GO" id="GO:0009401">
    <property type="term" value="P:phosphoenolpyruvate-dependent sugar phosphotransferase system"/>
    <property type="evidence" value="ECO:0007669"/>
    <property type="project" value="InterPro"/>
</dbReference>
<keyword evidence="6 9" id="KW-1133">Transmembrane helix</keyword>
<feature type="transmembrane region" description="Helical" evidence="9">
    <location>
        <begin position="392"/>
        <end position="419"/>
    </location>
</feature>
<dbReference type="GO" id="GO:1901264">
    <property type="term" value="P:carbohydrate derivative transport"/>
    <property type="evidence" value="ECO:0007669"/>
    <property type="project" value="TreeGrafter"/>
</dbReference>
<feature type="transmembrane region" description="Helical" evidence="9">
    <location>
        <begin position="29"/>
        <end position="50"/>
    </location>
</feature>
<evidence type="ECO:0000256" key="2">
    <source>
        <dbReference type="ARBA" id="ARBA00022448"/>
    </source>
</evidence>
<dbReference type="PANTHER" id="PTHR33989">
    <property type="match status" value="1"/>
</dbReference>
<dbReference type="NCBIfam" id="TIGR00410">
    <property type="entry name" value="lacE"/>
    <property type="match status" value="1"/>
</dbReference>
<comment type="subcellular location">
    <subcellularLocation>
        <location evidence="1">Cell membrane</location>
        <topology evidence="1">Multi-pass membrane protein</topology>
    </subcellularLocation>
</comment>
<keyword evidence="5 9" id="KW-0812">Transmembrane</keyword>
<feature type="domain" description="PTS EIIC type-3" evidence="10">
    <location>
        <begin position="5"/>
        <end position="421"/>
    </location>
</feature>
<dbReference type="EMBL" id="MUIZ01000001">
    <property type="protein sequence ID" value="OUK05498.1"/>
    <property type="molecule type" value="Genomic_DNA"/>
</dbReference>
<feature type="transmembrane region" description="Helical" evidence="9">
    <location>
        <begin position="297"/>
        <end position="317"/>
    </location>
</feature>
<comment type="caution">
    <text evidence="11">The sequence shown here is derived from an EMBL/GenBank/DDBJ whole genome shotgun (WGS) entry which is preliminary data.</text>
</comment>
<feature type="transmembrane region" description="Helical" evidence="9">
    <location>
        <begin position="182"/>
        <end position="206"/>
    </location>
</feature>
<evidence type="ECO:0000313" key="12">
    <source>
        <dbReference type="Proteomes" id="UP000194606"/>
    </source>
</evidence>
<feature type="transmembrane region" description="Helical" evidence="9">
    <location>
        <begin position="56"/>
        <end position="83"/>
    </location>
</feature>
<organism evidence="11 12">
    <name type="scientific">Lactococcus petauri</name>
    <dbReference type="NCBI Taxonomy" id="1940789"/>
    <lineage>
        <taxon>Bacteria</taxon>
        <taxon>Bacillati</taxon>
        <taxon>Bacillota</taxon>
        <taxon>Bacilli</taxon>
        <taxon>Lactobacillales</taxon>
        <taxon>Streptococcaceae</taxon>
        <taxon>Lactococcus</taxon>
    </lineage>
</organism>
<dbReference type="InterPro" id="IPR004796">
    <property type="entry name" value="PTS_IIC_cello"/>
</dbReference>
<dbReference type="PIRSF" id="PIRSF006351">
    <property type="entry name" value="PTS_EIIC-Cellobiose"/>
    <property type="match status" value="1"/>
</dbReference>
<proteinExistence type="predicted"/>
<evidence type="ECO:0000256" key="9">
    <source>
        <dbReference type="SAM" id="Phobius"/>
    </source>
</evidence>
<protein>
    <recommendedName>
        <fullName evidence="8">Permease IIC component</fullName>
    </recommendedName>
</protein>